<sequence>MTVQNRLPVFATRMNLTSTKNRLKSAEKGYLLLKRKSEALQVKHREIQARLEKEQDDIKSMIKDAYFNLAKAEFFGINTKLFLYECSKCPLIIESSIDQISGIILPVYILNDQNQQTPFFIDKSGSAYLAARESFKKLAKRLIELASLKNSFVILDDVLKNTNRRVNALDIMLIPKITNTINYINSELDEQDREEFFRLKKVQSMKKEL</sequence>
<dbReference type="OrthoDB" id="7676488at2759"/>
<evidence type="ECO:0000256" key="2">
    <source>
        <dbReference type="ARBA" id="ARBA00022448"/>
    </source>
</evidence>
<dbReference type="VEuPathDB" id="MicrosporidiaDB:M153_1650009954"/>
<dbReference type="GO" id="GO:0046961">
    <property type="term" value="F:proton-transporting ATPase activity, rotational mechanism"/>
    <property type="evidence" value="ECO:0007669"/>
    <property type="project" value="EnsemblFungi"/>
</dbReference>
<feature type="coiled-coil region" evidence="4">
    <location>
        <begin position="37"/>
        <end position="64"/>
    </location>
</feature>
<dbReference type="GO" id="GO:0045121">
    <property type="term" value="C:membrane raft"/>
    <property type="evidence" value="ECO:0007669"/>
    <property type="project" value="EnsemblFungi"/>
</dbReference>
<dbReference type="Gene3D" id="1.10.287.3240">
    <property type="match status" value="1"/>
</dbReference>
<keyword evidence="4" id="KW-0175">Coiled coil</keyword>
<dbReference type="GO" id="GO:0000329">
    <property type="term" value="C:fungal-type vacuole membrane"/>
    <property type="evidence" value="ECO:0007669"/>
    <property type="project" value="EnsemblFungi"/>
</dbReference>
<dbReference type="Pfam" id="PF01813">
    <property type="entry name" value="ATP-synt_D"/>
    <property type="match status" value="1"/>
</dbReference>
<dbReference type="AlphaFoldDB" id="A0A0R0M518"/>
<reference evidence="5 6" key="1">
    <citation type="submission" date="2015-07" db="EMBL/GenBank/DDBJ databases">
        <title>The genome of Pseudoloma neurophilia, a relevant intracellular parasite of the zebrafish.</title>
        <authorList>
            <person name="Ndikumana S."/>
            <person name="Pelin A."/>
            <person name="Sanders J."/>
            <person name="Corradi N."/>
        </authorList>
    </citation>
    <scope>NUCLEOTIDE SEQUENCE [LARGE SCALE GENOMIC DNA]</scope>
    <source>
        <strain evidence="5 6">MK1</strain>
    </source>
</reference>
<organism evidence="5 6">
    <name type="scientific">Pseudoloma neurophilia</name>
    <dbReference type="NCBI Taxonomy" id="146866"/>
    <lineage>
        <taxon>Eukaryota</taxon>
        <taxon>Fungi</taxon>
        <taxon>Fungi incertae sedis</taxon>
        <taxon>Microsporidia</taxon>
        <taxon>Pseudoloma</taxon>
    </lineage>
</organism>
<dbReference type="GO" id="GO:0000221">
    <property type="term" value="C:vacuolar proton-transporting V-type ATPase, V1 domain"/>
    <property type="evidence" value="ECO:0007669"/>
    <property type="project" value="EnsemblFungi"/>
</dbReference>
<comment type="similarity">
    <text evidence="1">Belongs to the V-ATPase D subunit family.</text>
</comment>
<comment type="caution">
    <text evidence="5">The sequence shown here is derived from an EMBL/GenBank/DDBJ whole genome shotgun (WGS) entry which is preliminary data.</text>
</comment>
<dbReference type="Proteomes" id="UP000051530">
    <property type="component" value="Unassembled WGS sequence"/>
</dbReference>
<evidence type="ECO:0000313" key="6">
    <source>
        <dbReference type="Proteomes" id="UP000051530"/>
    </source>
</evidence>
<dbReference type="PANTHER" id="PTHR11671">
    <property type="entry name" value="V-TYPE ATP SYNTHASE SUBUNIT D"/>
    <property type="match status" value="1"/>
</dbReference>
<dbReference type="EMBL" id="LGUB01000041">
    <property type="protein sequence ID" value="KRH94686.1"/>
    <property type="molecule type" value="Genomic_DNA"/>
</dbReference>
<dbReference type="GO" id="GO:0007035">
    <property type="term" value="P:vacuolar acidification"/>
    <property type="evidence" value="ECO:0007669"/>
    <property type="project" value="EnsemblFungi"/>
</dbReference>
<proteinExistence type="inferred from homology"/>
<gene>
    <name evidence="5" type="ORF">M153_1650009954</name>
</gene>
<keyword evidence="6" id="KW-1185">Reference proteome</keyword>
<evidence type="ECO:0000313" key="5">
    <source>
        <dbReference type="EMBL" id="KRH94686.1"/>
    </source>
</evidence>
<dbReference type="NCBIfam" id="TIGR00309">
    <property type="entry name" value="V_ATPase_subD"/>
    <property type="match status" value="1"/>
</dbReference>
<name>A0A0R0M518_9MICR</name>
<keyword evidence="2" id="KW-0813">Transport</keyword>
<evidence type="ECO:0000256" key="4">
    <source>
        <dbReference type="SAM" id="Coils"/>
    </source>
</evidence>
<accession>A0A0R0M518</accession>
<evidence type="ECO:0000256" key="1">
    <source>
        <dbReference type="ARBA" id="ARBA00005850"/>
    </source>
</evidence>
<protein>
    <submittedName>
        <fullName evidence="5">Vacuolar H+-ATPase V1 sector, subunit D</fullName>
    </submittedName>
</protein>
<evidence type="ECO:0000256" key="3">
    <source>
        <dbReference type="ARBA" id="ARBA00023065"/>
    </source>
</evidence>
<dbReference type="InterPro" id="IPR002699">
    <property type="entry name" value="V_ATPase_D"/>
</dbReference>
<keyword evidence="3" id="KW-0406">Ion transport</keyword>